<accession>A0AAV5GPU4</accession>
<proteinExistence type="predicted"/>
<evidence type="ECO:0000313" key="2">
    <source>
        <dbReference type="Proteomes" id="UP001342314"/>
    </source>
</evidence>
<gene>
    <name evidence="1" type="ORF">Rhopal_007481-T1</name>
</gene>
<dbReference type="Proteomes" id="UP001342314">
    <property type="component" value="Unassembled WGS sequence"/>
</dbReference>
<sequence>MCSSCSSRTRLCRRFVPPGQGVDDATSPSNEFLLPLVAIQIPCRPAWPLLHKYLYDGSAAQLLNSLLATPDALPPRTLSLDAAAPPPDPLQPQLDSLVTRLMRVREVWLDAQALELSDRKVWDTLERAYDVLVSELQDVCTSVPGATMPDHGR</sequence>
<comment type="caution">
    <text evidence="1">The sequence shown here is derived from an EMBL/GenBank/DDBJ whole genome shotgun (WGS) entry which is preliminary data.</text>
</comment>
<dbReference type="AlphaFoldDB" id="A0AAV5GPU4"/>
<dbReference type="EMBL" id="BQKY01000017">
    <property type="protein sequence ID" value="GJN94401.1"/>
    <property type="molecule type" value="Genomic_DNA"/>
</dbReference>
<organism evidence="1 2">
    <name type="scientific">Rhodotorula paludigena</name>
    <dbReference type="NCBI Taxonomy" id="86838"/>
    <lineage>
        <taxon>Eukaryota</taxon>
        <taxon>Fungi</taxon>
        <taxon>Dikarya</taxon>
        <taxon>Basidiomycota</taxon>
        <taxon>Pucciniomycotina</taxon>
        <taxon>Microbotryomycetes</taxon>
        <taxon>Sporidiobolales</taxon>
        <taxon>Sporidiobolaceae</taxon>
        <taxon>Rhodotorula</taxon>
    </lineage>
</organism>
<keyword evidence="2" id="KW-1185">Reference proteome</keyword>
<protein>
    <submittedName>
        <fullName evidence="1">Uncharacterized protein</fullName>
    </submittedName>
</protein>
<name>A0AAV5GPU4_9BASI</name>
<evidence type="ECO:0000313" key="1">
    <source>
        <dbReference type="EMBL" id="GJN94401.1"/>
    </source>
</evidence>
<reference evidence="1 2" key="1">
    <citation type="submission" date="2021-12" db="EMBL/GenBank/DDBJ databases">
        <title>High titer production of polyol ester of fatty acids by Rhodotorula paludigena BS15 towards product separation-free biomass refinery.</title>
        <authorList>
            <person name="Mano J."/>
            <person name="Ono H."/>
            <person name="Tanaka T."/>
            <person name="Naito K."/>
            <person name="Sushida H."/>
            <person name="Ike M."/>
            <person name="Tokuyasu K."/>
            <person name="Kitaoka M."/>
        </authorList>
    </citation>
    <scope>NUCLEOTIDE SEQUENCE [LARGE SCALE GENOMIC DNA]</scope>
    <source>
        <strain evidence="1 2">BS15</strain>
    </source>
</reference>